<dbReference type="GO" id="GO:0042545">
    <property type="term" value="P:cell wall modification"/>
    <property type="evidence" value="ECO:0007669"/>
    <property type="project" value="UniProtKB-UniRule"/>
</dbReference>
<evidence type="ECO:0000259" key="6">
    <source>
        <dbReference type="Pfam" id="PF01095"/>
    </source>
</evidence>
<dbReference type="UniPathway" id="UPA00545">
    <property type="reaction ID" value="UER00823"/>
</dbReference>
<feature type="chain" id="PRO_5024468741" description="Pectinesterase" evidence="5">
    <location>
        <begin position="26"/>
        <end position="354"/>
    </location>
</feature>
<feature type="active site" evidence="4">
    <location>
        <position position="190"/>
    </location>
</feature>
<dbReference type="PROSITE" id="PS00503">
    <property type="entry name" value="PECTINESTERASE_2"/>
    <property type="match status" value="1"/>
</dbReference>
<protein>
    <recommendedName>
        <fullName evidence="5">Pectinesterase</fullName>
        <ecNumber evidence="5">3.1.1.11</ecNumber>
    </recommendedName>
</protein>
<keyword evidence="3 5" id="KW-0063">Aspartyl esterase</keyword>
<dbReference type="Pfam" id="PF01095">
    <property type="entry name" value="Pectinesterase"/>
    <property type="match status" value="1"/>
</dbReference>
<dbReference type="InterPro" id="IPR000070">
    <property type="entry name" value="Pectinesterase_cat"/>
</dbReference>
<dbReference type="PANTHER" id="PTHR31707">
    <property type="entry name" value="PECTINESTERASE"/>
    <property type="match status" value="1"/>
</dbReference>
<dbReference type="InterPro" id="IPR011050">
    <property type="entry name" value="Pectin_lyase_fold/virulence"/>
</dbReference>
<evidence type="ECO:0000256" key="2">
    <source>
        <dbReference type="ARBA" id="ARBA00022801"/>
    </source>
</evidence>
<accession>A0A5P1EQQ8</accession>
<dbReference type="OrthoDB" id="2019149at2759"/>
<sequence length="354" mass="39049">MATSFHSGFLIFVLAIFILVQMTTTSSTATLASMHSGALETLIVAQDGSGNFTKIGDAISFAPNNSNYRTIIKVKAGIYYEYLEIPENKPNLMLYGEGSNVTEIRGNRSVGDGWKTLYSATVAVLGKGFIARYISFINTAGASKNQAVALRVDAQMAAFYRCAIDGYQDTLYARLGLQFYRECDISGTVDFIFGDATAVFQMCNIYVKLPASGQSNTITAQGRKNKDDIGGFSLQNCSVLPSQELAASNASVKTFLGRPWKTYAVTVYIKSYLDSIVDPSGWMKWSDGDDPAMYKVYYGEYANYGPGKGTQDTRINWPGFHWMEYEEARNFSVSRFIKGDEWLPSTSIPFDDGI</sequence>
<dbReference type="Gramene" id="ONK68144">
    <property type="protein sequence ID" value="ONK68144"/>
    <property type="gene ID" value="A4U43_C05F7900"/>
</dbReference>
<gene>
    <name evidence="7" type="ORF">A4U43_C05F7900</name>
</gene>
<dbReference type="EC" id="3.1.1.11" evidence="5"/>
<dbReference type="FunFam" id="2.160.20.10:FF:000001">
    <property type="entry name" value="Pectinesterase"/>
    <property type="match status" value="1"/>
</dbReference>
<dbReference type="Proteomes" id="UP000243459">
    <property type="component" value="Chromosome 5"/>
</dbReference>
<dbReference type="GO" id="GO:0045490">
    <property type="term" value="P:pectin catabolic process"/>
    <property type="evidence" value="ECO:0007669"/>
    <property type="project" value="UniProtKB-UniRule"/>
</dbReference>
<reference evidence="8" key="1">
    <citation type="journal article" date="2017" name="Nat. Commun.">
        <title>The asparagus genome sheds light on the origin and evolution of a young Y chromosome.</title>
        <authorList>
            <person name="Harkess A."/>
            <person name="Zhou J."/>
            <person name="Xu C."/>
            <person name="Bowers J.E."/>
            <person name="Van der Hulst R."/>
            <person name="Ayyampalayam S."/>
            <person name="Mercati F."/>
            <person name="Riccardi P."/>
            <person name="McKain M.R."/>
            <person name="Kakrana A."/>
            <person name="Tang H."/>
            <person name="Ray J."/>
            <person name="Groenendijk J."/>
            <person name="Arikit S."/>
            <person name="Mathioni S.M."/>
            <person name="Nakano M."/>
            <person name="Shan H."/>
            <person name="Telgmann-Rauber A."/>
            <person name="Kanno A."/>
            <person name="Yue Z."/>
            <person name="Chen H."/>
            <person name="Li W."/>
            <person name="Chen Y."/>
            <person name="Xu X."/>
            <person name="Zhang Y."/>
            <person name="Luo S."/>
            <person name="Chen H."/>
            <person name="Gao J."/>
            <person name="Mao Z."/>
            <person name="Pires J.C."/>
            <person name="Luo M."/>
            <person name="Kudrna D."/>
            <person name="Wing R.A."/>
            <person name="Meyers B.C."/>
            <person name="Yi K."/>
            <person name="Kong H."/>
            <person name="Lavrijsen P."/>
            <person name="Sunseri F."/>
            <person name="Falavigna A."/>
            <person name="Ye Y."/>
            <person name="Leebens-Mack J.H."/>
            <person name="Chen G."/>
        </authorList>
    </citation>
    <scope>NUCLEOTIDE SEQUENCE [LARGE SCALE GENOMIC DNA]</scope>
    <source>
        <strain evidence="8">cv. DH0086</strain>
    </source>
</reference>
<feature type="domain" description="Pectinesterase catalytic" evidence="6">
    <location>
        <begin position="42"/>
        <end position="340"/>
    </location>
</feature>
<comment type="catalytic activity">
    <reaction evidence="5">
        <text>[(1-&gt;4)-alpha-D-galacturonosyl methyl ester](n) + n H2O = [(1-&gt;4)-alpha-D-galacturonosyl](n) + n methanol + n H(+)</text>
        <dbReference type="Rhea" id="RHEA:22380"/>
        <dbReference type="Rhea" id="RHEA-COMP:14570"/>
        <dbReference type="Rhea" id="RHEA-COMP:14573"/>
        <dbReference type="ChEBI" id="CHEBI:15377"/>
        <dbReference type="ChEBI" id="CHEBI:15378"/>
        <dbReference type="ChEBI" id="CHEBI:17790"/>
        <dbReference type="ChEBI" id="CHEBI:140522"/>
        <dbReference type="ChEBI" id="CHEBI:140523"/>
        <dbReference type="EC" id="3.1.1.11"/>
    </reaction>
</comment>
<dbReference type="InterPro" id="IPR033131">
    <property type="entry name" value="Pectinesterase_Asp_AS"/>
</dbReference>
<evidence type="ECO:0000256" key="1">
    <source>
        <dbReference type="ARBA" id="ARBA00005184"/>
    </source>
</evidence>
<dbReference type="GO" id="GO:0030599">
    <property type="term" value="F:pectinesterase activity"/>
    <property type="evidence" value="ECO:0007669"/>
    <property type="project" value="UniProtKB-UniRule"/>
</dbReference>
<dbReference type="Gene3D" id="2.160.20.10">
    <property type="entry name" value="Single-stranded right-handed beta-helix, Pectin lyase-like"/>
    <property type="match status" value="1"/>
</dbReference>
<dbReference type="InterPro" id="IPR012334">
    <property type="entry name" value="Pectin_lyas_fold"/>
</dbReference>
<evidence type="ECO:0000313" key="8">
    <source>
        <dbReference type="Proteomes" id="UP000243459"/>
    </source>
</evidence>
<evidence type="ECO:0000256" key="4">
    <source>
        <dbReference type="PROSITE-ProRule" id="PRU10040"/>
    </source>
</evidence>
<dbReference type="EMBL" id="CM007385">
    <property type="protein sequence ID" value="ONK68144.1"/>
    <property type="molecule type" value="Genomic_DNA"/>
</dbReference>
<evidence type="ECO:0000313" key="7">
    <source>
        <dbReference type="EMBL" id="ONK68144.1"/>
    </source>
</evidence>
<feature type="signal peptide" evidence="5">
    <location>
        <begin position="1"/>
        <end position="25"/>
    </location>
</feature>
<keyword evidence="8" id="KW-1185">Reference proteome</keyword>
<organism evidence="7 8">
    <name type="scientific">Asparagus officinalis</name>
    <name type="common">Garden asparagus</name>
    <dbReference type="NCBI Taxonomy" id="4686"/>
    <lineage>
        <taxon>Eukaryota</taxon>
        <taxon>Viridiplantae</taxon>
        <taxon>Streptophyta</taxon>
        <taxon>Embryophyta</taxon>
        <taxon>Tracheophyta</taxon>
        <taxon>Spermatophyta</taxon>
        <taxon>Magnoliopsida</taxon>
        <taxon>Liliopsida</taxon>
        <taxon>Asparagales</taxon>
        <taxon>Asparagaceae</taxon>
        <taxon>Asparagoideae</taxon>
        <taxon>Asparagus</taxon>
    </lineage>
</organism>
<dbReference type="AlphaFoldDB" id="A0A5P1EQQ8"/>
<proteinExistence type="predicted"/>
<keyword evidence="2 5" id="KW-0378">Hydrolase</keyword>
<name>A0A5P1EQQ8_ASPOF</name>
<dbReference type="OMA" id="CLVEARM"/>
<evidence type="ECO:0000256" key="5">
    <source>
        <dbReference type="RuleBase" id="RU000589"/>
    </source>
</evidence>
<comment type="pathway">
    <text evidence="1 5">Glycan metabolism; pectin degradation; 2-dehydro-3-deoxy-D-gluconate from pectin: step 1/5.</text>
</comment>
<keyword evidence="5" id="KW-0732">Signal</keyword>
<evidence type="ECO:0000256" key="3">
    <source>
        <dbReference type="ARBA" id="ARBA00023085"/>
    </source>
</evidence>
<dbReference type="SUPFAM" id="SSF51126">
    <property type="entry name" value="Pectin lyase-like"/>
    <property type="match status" value="1"/>
</dbReference>